<evidence type="ECO:0000313" key="1">
    <source>
        <dbReference type="EMBL" id="PNX85089.1"/>
    </source>
</evidence>
<dbReference type="AlphaFoldDB" id="A0A2K3M2T3"/>
<evidence type="ECO:0000313" key="2">
    <source>
        <dbReference type="Proteomes" id="UP000236291"/>
    </source>
</evidence>
<organism evidence="1 2">
    <name type="scientific">Trifolium pratense</name>
    <name type="common">Red clover</name>
    <dbReference type="NCBI Taxonomy" id="57577"/>
    <lineage>
        <taxon>Eukaryota</taxon>
        <taxon>Viridiplantae</taxon>
        <taxon>Streptophyta</taxon>
        <taxon>Embryophyta</taxon>
        <taxon>Tracheophyta</taxon>
        <taxon>Spermatophyta</taxon>
        <taxon>Magnoliopsida</taxon>
        <taxon>eudicotyledons</taxon>
        <taxon>Gunneridae</taxon>
        <taxon>Pentapetalae</taxon>
        <taxon>rosids</taxon>
        <taxon>fabids</taxon>
        <taxon>Fabales</taxon>
        <taxon>Fabaceae</taxon>
        <taxon>Papilionoideae</taxon>
        <taxon>50 kb inversion clade</taxon>
        <taxon>NPAAA clade</taxon>
        <taxon>Hologalegina</taxon>
        <taxon>IRL clade</taxon>
        <taxon>Trifolieae</taxon>
        <taxon>Trifolium</taxon>
    </lineage>
</organism>
<reference evidence="1 2" key="2">
    <citation type="journal article" date="2017" name="Front. Plant Sci.">
        <title>Gene Classification and Mining of Molecular Markers Useful in Red Clover (Trifolium pratense) Breeding.</title>
        <authorList>
            <person name="Istvanek J."/>
            <person name="Dluhosova J."/>
            <person name="Dluhos P."/>
            <person name="Patkova L."/>
            <person name="Nedelnik J."/>
            <person name="Repkova J."/>
        </authorList>
    </citation>
    <scope>NUCLEOTIDE SEQUENCE [LARGE SCALE GENOMIC DNA]</scope>
    <source>
        <strain evidence="2">cv. Tatra</strain>
        <tissue evidence="1">Young leaves</tissue>
    </source>
</reference>
<name>A0A2K3M2T3_TRIPR</name>
<dbReference type="EMBL" id="ASHM01047957">
    <property type="protein sequence ID" value="PNX85089.1"/>
    <property type="molecule type" value="Genomic_DNA"/>
</dbReference>
<accession>A0A2K3M2T3</accession>
<gene>
    <name evidence="1" type="ORF">L195_g041155</name>
</gene>
<protein>
    <submittedName>
        <fullName evidence="1">Uncharacterized protein</fullName>
    </submittedName>
</protein>
<reference evidence="1 2" key="1">
    <citation type="journal article" date="2014" name="Am. J. Bot.">
        <title>Genome assembly and annotation for red clover (Trifolium pratense; Fabaceae).</title>
        <authorList>
            <person name="Istvanek J."/>
            <person name="Jaros M."/>
            <person name="Krenek A."/>
            <person name="Repkova J."/>
        </authorList>
    </citation>
    <scope>NUCLEOTIDE SEQUENCE [LARGE SCALE GENOMIC DNA]</scope>
    <source>
        <strain evidence="2">cv. Tatra</strain>
        <tissue evidence="1">Young leaves</tissue>
    </source>
</reference>
<dbReference type="ExpressionAtlas" id="A0A2K3M2T3">
    <property type="expression patterns" value="baseline"/>
</dbReference>
<proteinExistence type="predicted"/>
<comment type="caution">
    <text evidence="1">The sequence shown here is derived from an EMBL/GenBank/DDBJ whole genome shotgun (WGS) entry which is preliminary data.</text>
</comment>
<dbReference type="Proteomes" id="UP000236291">
    <property type="component" value="Unassembled WGS sequence"/>
</dbReference>
<sequence>MEQEQDTGKTSFHLTHALLIAAATLSHYRRQVSKVVVDDKLIPRIERTESGRLEKIEKFSHYVGISGIKWFQPPPDRSCGDRTTILPIKFSANHH</sequence>